<dbReference type="Gene3D" id="1.10.472.10">
    <property type="entry name" value="Cyclin-like"/>
    <property type="match status" value="2"/>
</dbReference>
<dbReference type="PANTHER" id="PTHR10177">
    <property type="entry name" value="CYCLINS"/>
    <property type="match status" value="1"/>
</dbReference>
<evidence type="ECO:0000313" key="7">
    <source>
        <dbReference type="EMBL" id="KAK8386247.1"/>
    </source>
</evidence>
<dbReference type="AlphaFoldDB" id="A0AAW0TFJ7"/>
<evidence type="ECO:0000256" key="5">
    <source>
        <dbReference type="SAM" id="MobiDB-lite"/>
    </source>
</evidence>
<organism evidence="7 8">
    <name type="scientific">Scylla paramamosain</name>
    <name type="common">Mud crab</name>
    <dbReference type="NCBI Taxonomy" id="85552"/>
    <lineage>
        <taxon>Eukaryota</taxon>
        <taxon>Metazoa</taxon>
        <taxon>Ecdysozoa</taxon>
        <taxon>Arthropoda</taxon>
        <taxon>Crustacea</taxon>
        <taxon>Multicrustacea</taxon>
        <taxon>Malacostraca</taxon>
        <taxon>Eumalacostraca</taxon>
        <taxon>Eucarida</taxon>
        <taxon>Decapoda</taxon>
        <taxon>Pleocyemata</taxon>
        <taxon>Brachyura</taxon>
        <taxon>Eubrachyura</taxon>
        <taxon>Portunoidea</taxon>
        <taxon>Portunidae</taxon>
        <taxon>Portuninae</taxon>
        <taxon>Scylla</taxon>
    </lineage>
</organism>
<dbReference type="EMBL" id="JARAKH010000031">
    <property type="protein sequence ID" value="KAK8386247.1"/>
    <property type="molecule type" value="Genomic_DNA"/>
</dbReference>
<dbReference type="InterPro" id="IPR039361">
    <property type="entry name" value="Cyclin"/>
</dbReference>
<feature type="domain" description="Cyclin-like" evidence="6">
    <location>
        <begin position="305"/>
        <end position="389"/>
    </location>
</feature>
<dbReference type="InterPro" id="IPR048258">
    <property type="entry name" value="Cyclins_cyclin-box"/>
</dbReference>
<keyword evidence="1" id="KW-0132">Cell division</keyword>
<keyword evidence="2 4" id="KW-0195">Cyclin</keyword>
<dbReference type="InterPro" id="IPR013763">
    <property type="entry name" value="Cyclin-like_dom"/>
</dbReference>
<accession>A0AAW0TFJ7</accession>
<dbReference type="SUPFAM" id="SSF47954">
    <property type="entry name" value="Cyclin-like"/>
    <property type="match status" value="2"/>
</dbReference>
<feature type="region of interest" description="Disordered" evidence="5">
    <location>
        <begin position="76"/>
        <end position="118"/>
    </location>
</feature>
<dbReference type="PROSITE" id="PS00292">
    <property type="entry name" value="CYCLINS"/>
    <property type="match status" value="1"/>
</dbReference>
<evidence type="ECO:0000256" key="2">
    <source>
        <dbReference type="ARBA" id="ARBA00023127"/>
    </source>
</evidence>
<feature type="region of interest" description="Disordered" evidence="5">
    <location>
        <begin position="566"/>
        <end position="586"/>
    </location>
</feature>
<keyword evidence="8" id="KW-1185">Reference proteome</keyword>
<dbReference type="Pfam" id="PF02984">
    <property type="entry name" value="Cyclin_C"/>
    <property type="match status" value="1"/>
</dbReference>
<dbReference type="SMART" id="SM00385">
    <property type="entry name" value="CYCLIN"/>
    <property type="match status" value="1"/>
</dbReference>
<dbReference type="InterPro" id="IPR006671">
    <property type="entry name" value="Cyclin_N"/>
</dbReference>
<evidence type="ECO:0000256" key="1">
    <source>
        <dbReference type="ARBA" id="ARBA00022618"/>
    </source>
</evidence>
<dbReference type="InterPro" id="IPR004367">
    <property type="entry name" value="Cyclin_C-dom"/>
</dbReference>
<evidence type="ECO:0000256" key="3">
    <source>
        <dbReference type="ARBA" id="ARBA00023306"/>
    </source>
</evidence>
<evidence type="ECO:0000313" key="8">
    <source>
        <dbReference type="Proteomes" id="UP001487740"/>
    </source>
</evidence>
<sequence>MASGWLWQGSSELPTHCVFHYPNVPPVSLQPPPCYSHVSSDNTYNYTASYGFATVAPPYSAYSTQCVQVTFMKPRMQGDQPQADESRAAAKYPLPAQPPGPGPGTGAASDPDPHPPHITVQAPAVVLVAQSAADLKRYASLSEQDCYDVPAKSLYTHAKRLCRIRPRPRLSQHASAEQTVRRMQTLRSGLGQRRLQECAVQDRWVVLPRPKRMTKRVSGIKTPHPYQRRRKTLIQRHLLQVPDNRQLSKNVNLRTRQRHYAILAAAYEQDVMTYLLEVEKRHLRTRNYLTAHPSVSQRTRAILVDWLIQVQSYLGMSRETLYQAVAMVDRVLEECCIPVQRVQLLAVTCLLIASKLEEQQPVQTAELLHLTLNSYKHEELLALERRVLQVLNFNLTYADPTVFLCYFLYLTCNTQDQTVNDCCGFLMEVVMVESWPLETRPSLLAAAALHGALMVVYGTLAASAVPLLMPKYFNLKEEDIVATSLRLLEALTNRFNLPFQGAESKYASESRHRALARHPRLQPLHLVSVADKVRASLIHLRGENTVIRSRQHGWCQDPPQCLAAAAPSPAGNAVQQSGVTAVEEQPFSNYKEDDNLLVPRMEEG</sequence>
<dbReference type="InterPro" id="IPR036915">
    <property type="entry name" value="Cyclin-like_sf"/>
</dbReference>
<reference evidence="7 8" key="1">
    <citation type="submission" date="2023-03" db="EMBL/GenBank/DDBJ databases">
        <title>High-quality genome of Scylla paramamosain provides insights in environmental adaptation.</title>
        <authorList>
            <person name="Zhang L."/>
        </authorList>
    </citation>
    <scope>NUCLEOTIDE SEQUENCE [LARGE SCALE GENOMIC DNA]</scope>
    <source>
        <strain evidence="7">LZ_2023a</strain>
        <tissue evidence="7">Muscle</tissue>
    </source>
</reference>
<gene>
    <name evidence="7" type="ORF">O3P69_010745</name>
</gene>
<dbReference type="Proteomes" id="UP001487740">
    <property type="component" value="Unassembled WGS sequence"/>
</dbReference>
<keyword evidence="3" id="KW-0131">Cell cycle</keyword>
<dbReference type="GO" id="GO:0051301">
    <property type="term" value="P:cell division"/>
    <property type="evidence" value="ECO:0007669"/>
    <property type="project" value="UniProtKB-KW"/>
</dbReference>
<dbReference type="Pfam" id="PF00134">
    <property type="entry name" value="Cyclin_N"/>
    <property type="match status" value="1"/>
</dbReference>
<proteinExistence type="inferred from homology"/>
<evidence type="ECO:0000259" key="6">
    <source>
        <dbReference type="SMART" id="SM00385"/>
    </source>
</evidence>
<protein>
    <recommendedName>
        <fullName evidence="6">Cyclin-like domain-containing protein</fullName>
    </recommendedName>
</protein>
<name>A0AAW0TFJ7_SCYPA</name>
<dbReference type="GO" id="GO:0000278">
    <property type="term" value="P:mitotic cell cycle"/>
    <property type="evidence" value="ECO:0007669"/>
    <property type="project" value="UniProtKB-ARBA"/>
</dbReference>
<comment type="similarity">
    <text evidence="4">Belongs to the cyclin family.</text>
</comment>
<evidence type="ECO:0000256" key="4">
    <source>
        <dbReference type="RuleBase" id="RU000383"/>
    </source>
</evidence>
<dbReference type="FunFam" id="1.10.472.10:FF:000057">
    <property type="entry name" value="Cyclin N-terminal domain containing 2"/>
    <property type="match status" value="1"/>
</dbReference>
<comment type="caution">
    <text evidence="7">The sequence shown here is derived from an EMBL/GenBank/DDBJ whole genome shotgun (WGS) entry which is preliminary data.</text>
</comment>